<dbReference type="PANTHER" id="PTHR36790:SF1">
    <property type="entry name" value="MYELIN TRANSCRIPTION FACTOR"/>
    <property type="match status" value="1"/>
</dbReference>
<evidence type="ECO:0000313" key="3">
    <source>
        <dbReference type="EMBL" id="WVZ97840.1"/>
    </source>
</evidence>
<keyword evidence="1" id="KW-0175">Coiled coil</keyword>
<feature type="compositionally biased region" description="Polar residues" evidence="2">
    <location>
        <begin position="46"/>
        <end position="55"/>
    </location>
</feature>
<protein>
    <submittedName>
        <fullName evidence="3">Uncharacterized protein</fullName>
    </submittedName>
</protein>
<evidence type="ECO:0000313" key="4">
    <source>
        <dbReference type="Proteomes" id="UP001341281"/>
    </source>
</evidence>
<feature type="coiled-coil region" evidence="1">
    <location>
        <begin position="80"/>
        <end position="139"/>
    </location>
</feature>
<dbReference type="EMBL" id="CP144754">
    <property type="protein sequence ID" value="WVZ97840.1"/>
    <property type="molecule type" value="Genomic_DNA"/>
</dbReference>
<accession>A0AAQ3XH09</accession>
<keyword evidence="4" id="KW-1185">Reference proteome</keyword>
<dbReference type="Proteomes" id="UP001341281">
    <property type="component" value="Chromosome 10"/>
</dbReference>
<evidence type="ECO:0000256" key="1">
    <source>
        <dbReference type="SAM" id="Coils"/>
    </source>
</evidence>
<gene>
    <name evidence="3" type="ORF">U9M48_043349</name>
</gene>
<proteinExistence type="predicted"/>
<dbReference type="AlphaFoldDB" id="A0AAQ3XH09"/>
<evidence type="ECO:0000256" key="2">
    <source>
        <dbReference type="SAM" id="MobiDB-lite"/>
    </source>
</evidence>
<organism evidence="3 4">
    <name type="scientific">Paspalum notatum var. saurae</name>
    <dbReference type="NCBI Taxonomy" id="547442"/>
    <lineage>
        <taxon>Eukaryota</taxon>
        <taxon>Viridiplantae</taxon>
        <taxon>Streptophyta</taxon>
        <taxon>Embryophyta</taxon>
        <taxon>Tracheophyta</taxon>
        <taxon>Spermatophyta</taxon>
        <taxon>Magnoliopsida</taxon>
        <taxon>Liliopsida</taxon>
        <taxon>Poales</taxon>
        <taxon>Poaceae</taxon>
        <taxon>PACMAD clade</taxon>
        <taxon>Panicoideae</taxon>
        <taxon>Andropogonodae</taxon>
        <taxon>Paspaleae</taxon>
        <taxon>Paspalinae</taxon>
        <taxon>Paspalum</taxon>
    </lineage>
</organism>
<dbReference type="PANTHER" id="PTHR36790">
    <property type="entry name" value="MYELIN TRANSCRIPTION FACTOR"/>
    <property type="match status" value="1"/>
</dbReference>
<name>A0AAQ3XH09_PASNO</name>
<feature type="region of interest" description="Disordered" evidence="2">
    <location>
        <begin position="44"/>
        <end position="63"/>
    </location>
</feature>
<sequence>MGMEAQCGGLAVATGATVQRRPLQPRDTNVAASTVVVGKVAPKPKTMQNAGTTLASPSPPPPVKPRVKVQCGVAVVGVPEVSLAEELEKARERRARLRAAREQTHRVMEDRAEALDREVAEWERRAEEQRRLVAELMRLMGMPEVYTPVESLRSKEGKKRRETIAHSASTVNDFLNSILFCSRHSS</sequence>
<reference evidence="3 4" key="1">
    <citation type="submission" date="2024-02" db="EMBL/GenBank/DDBJ databases">
        <title>High-quality chromosome-scale genome assembly of Pensacola bahiagrass (Paspalum notatum Flugge var. saurae).</title>
        <authorList>
            <person name="Vega J.M."/>
            <person name="Podio M."/>
            <person name="Orjuela J."/>
            <person name="Siena L.A."/>
            <person name="Pessino S.C."/>
            <person name="Combes M.C."/>
            <person name="Mariac C."/>
            <person name="Albertini E."/>
            <person name="Pupilli F."/>
            <person name="Ortiz J.P.A."/>
            <person name="Leblanc O."/>
        </authorList>
    </citation>
    <scope>NUCLEOTIDE SEQUENCE [LARGE SCALE GENOMIC DNA]</scope>
    <source>
        <strain evidence="3">R1</strain>
        <tissue evidence="3">Leaf</tissue>
    </source>
</reference>